<name>A0ACD5WQ21_AVESA</name>
<reference evidence="1" key="2">
    <citation type="submission" date="2025-09" db="UniProtKB">
        <authorList>
            <consortium name="EnsemblPlants"/>
        </authorList>
    </citation>
    <scope>IDENTIFICATION</scope>
</reference>
<dbReference type="Proteomes" id="UP001732700">
    <property type="component" value="Chromosome 4A"/>
</dbReference>
<keyword evidence="2" id="KW-1185">Reference proteome</keyword>
<evidence type="ECO:0000313" key="2">
    <source>
        <dbReference type="Proteomes" id="UP001732700"/>
    </source>
</evidence>
<organism evidence="1 2">
    <name type="scientific">Avena sativa</name>
    <name type="common">Oat</name>
    <dbReference type="NCBI Taxonomy" id="4498"/>
    <lineage>
        <taxon>Eukaryota</taxon>
        <taxon>Viridiplantae</taxon>
        <taxon>Streptophyta</taxon>
        <taxon>Embryophyta</taxon>
        <taxon>Tracheophyta</taxon>
        <taxon>Spermatophyta</taxon>
        <taxon>Magnoliopsida</taxon>
        <taxon>Liliopsida</taxon>
        <taxon>Poales</taxon>
        <taxon>Poaceae</taxon>
        <taxon>BOP clade</taxon>
        <taxon>Pooideae</taxon>
        <taxon>Poodae</taxon>
        <taxon>Poeae</taxon>
        <taxon>Poeae Chloroplast Group 1 (Aveneae type)</taxon>
        <taxon>Aveninae</taxon>
        <taxon>Avena</taxon>
    </lineage>
</organism>
<sequence length="857" mass="93215">MASSSDLSISLRDGSLAVGGTVLISGVPSNVTLAPFEFDRSSSDAPPHLLDQATAAAGRGAFLGFTAPAATDRAQCRLGQLLDRKFLSVFRFKTWWSTMRAGDRGRDLQPETQWVLLDAPELGPGGCVFVLPLVQGSFRSAIFPTFGAGDEDDGVVLCAESGSPAVTGSDFPRIAYVHAGTNPYVVMREAYLAARVHLGTFKLIEEKALPPMAQRFGWCTWDAFYLTVDPVGVWQGVSEFADAGVPARFIVIDDGWQSVNRDDDPAHADATGLVLGGDQMTARLHRFDECERFRRYREGDLLRSPPEVFYDKTMPKTIVRKGCELEAAVKARKKAAAQGGDTDMSTFDAKLERLRGELDQLLAKTAQALDNLREAGSGGDNGSEVGGLRAFLKDLRHKFPELEDVYVWQALCGAWGGVRPGATTLDTVIEPARLSPGLSGTMDDLAVDRIVEGGIGLVQPHHAGKLYDAMHSYLAGAGITGVKVDVFNTLEYLCADHGGRVELAKAYYAGLSDSIVANFRGTGIIASMQQCNDFFFLGTRQVSMARAGDDFWFDDPNGDPMGVYWLQGVHMVNCSYNSLWMGQFVRPDWDMFQSDHVCAAFHAASRAVSGSPIYVSDSLGGHDFDLLRTLVFPDGTLPLCLHYALPTRDCLFKNPLFDQETVLKMWNLNKFGGVIGAFNCQGAGWDPEERRIRGYAHCYKPISGAVQPADVEWAQREDTASMANAAEYAVYKHHSEELVLMTTQSDPIKFTLQPSSYEIFTFVPVMAVAGVKFAPVGVITMLNCGGTIADVNTDGDGEVRMKVKGAGRLVVYSSARPKKSTVDGCEAAFEYGDGGKLEVTLSWKQDKEGVSDVVFSY</sequence>
<accession>A0ACD5WQ21</accession>
<evidence type="ECO:0000313" key="1">
    <source>
        <dbReference type="EnsemblPlants" id="AVESA.00010b.r2.4AG0652050.1.CDS"/>
    </source>
</evidence>
<protein>
    <submittedName>
        <fullName evidence="1">Uncharacterized protein</fullName>
    </submittedName>
</protein>
<reference evidence="1" key="1">
    <citation type="submission" date="2021-05" db="EMBL/GenBank/DDBJ databases">
        <authorList>
            <person name="Scholz U."/>
            <person name="Mascher M."/>
            <person name="Fiebig A."/>
        </authorList>
    </citation>
    <scope>NUCLEOTIDE SEQUENCE [LARGE SCALE GENOMIC DNA]</scope>
</reference>
<dbReference type="EnsemblPlants" id="AVESA.00010b.r2.4AG0652050.1">
    <property type="protein sequence ID" value="AVESA.00010b.r2.4AG0652050.1.CDS"/>
    <property type="gene ID" value="AVESA.00010b.r2.4AG0652050"/>
</dbReference>
<proteinExistence type="predicted"/>